<name>A0ACB7YEN6_9ERIC</name>
<evidence type="ECO:0000313" key="2">
    <source>
        <dbReference type="Proteomes" id="UP000828048"/>
    </source>
</evidence>
<protein>
    <submittedName>
        <fullName evidence="1">Uncharacterized protein</fullName>
    </submittedName>
</protein>
<evidence type="ECO:0000313" key="1">
    <source>
        <dbReference type="EMBL" id="KAH7851991.1"/>
    </source>
</evidence>
<gene>
    <name evidence="1" type="ORF">Vadar_019195</name>
</gene>
<sequence length="1772" mass="194818">MSLKSHFHGTRQKSPLTPCRNLGILRSRAFEVRDCRLWRRRRLKTNRKLVLVRNQLGPSSPLDDLFQNLLPSVFNSLDLIAPVLGLASGVTLYLSRFKSNRNSRVSDIGEWRLFTSPTPFNRFVMLRCPSISFQGSELLKEKLVKEDKHFVSGRIQVRLKTAGGDDLVEERLVYQRVCVGTEDGGVISLDWPSNLEMKEERGLDTTILLIPGTTQGSMDKDIRSFVCELLTRGYFPLVLNPRGCAGSPLTTPRVFTAADSDDIYTAIQFINRARPWTTLMGVGWGYGASMLTKYLAEVGERTPLTAATCIDNPFDLEEATRSSPYHLALDQKLTDGLKDILRSNKELFQGGAKGFDVEKALQAKSVQEFEKAISMVSHGFDAIEDLYAKSSTRGVIGNVKIPVLFIQNDDGTGPLFSTPRSLIAKNPFSNLLLCSCSPSKVIGSGRSAICWYQHLIVEWLAAVELGLLKGHHPLLEDDVTFNPSNGLPHVEGRVSDRSGRINKIVNVSPSNVLDRSAVFPLEKVFRESDASVIVRSKFGLESQKKSEIEGRGLQRETNGLLEQTSFYNAELVNEEASPTDNGRGQVLQTAQVVMNMLDVTMPNSLTEQQKKKVLIAVGQGETVVKAFQNAVPEDIREKLTTVASGILSNQRTNLKLEGHLNISPITTMASGLQSEISERDEVSCAGGYEDPDSSYPRGRVDELADPNENHVLVEKAAGGLDSERQASDTLHKMTGYGHFQSTTHEGDVTPSRKEDSTEMESNHENGFISRETDAEYSDYIENESVAGAKPYHPGLSESAGGADVVAVDMDKVDSYGLAKLDKKERDDIQFIEKVTNLSTDPNKTMPSTEAQERLSHLVSSSEAQPMEKEGRVHSISNQNNSDSTTFGVSQALAAFTGIDDSTQVAVSSVFGAIEDMITQLEVEKNDKAKIDKKKVEEGRADSVSENCQVMNDYNSMRNQENRNDLSSQPDMVDDLSSYDGIDLHKDAGTRWEEEGRPISSPDPVLGNGIGSSGENGTVHHINDEIGTGEDLARSKLLAKQSNKVRHLFNPPLYIYAKYSDPLYKAYLRDYLLSKLHSKSLDSDTTSISFLDYFPEGGQWKLLEQIGSNEHVAALVDEGTNKDIHAHSPSKAGTIEVAKPLYGITDAGQKQEPVQEYGTVGHTYQKGVINNYTSEELMSFVKSIMLDSLKVEVGRRLSVAKTEVLEPNLDRDLEEIANAVSLAAGHTLSLDDKNPISEKLGTLNGEHIVKAISHAVQETSYVKRVLPLGIIVGSSLAALRKSFYVATLYGSDQSETIALDQITRSAESKRILSETDADLMFHHKVEKYNLSRSKDWEKAESEKLNNAKIMVGAVTAALGTSALLVHQQDSHKGNGTSTFLSKAFGNKGNHQKEPEKLEVNISEKSENGVVTSFAEKAMSVAGPMVPMKEDGEVDHERLVAMLAELGQKGGMLKLVGKIALLWGGIRGSISLIGRLILFLNIGERPLLQRILGFVCMVLILWSPVVVPLLPALVKSWVTHSSSKFAELICVAYLYASITILISIWGKRIRGYENPFEQYGLDLTSLSKIQIFLKGLVGGAMLVLSIHAVNVLLGCVRISWPSTVQSYPSDAANWLKVFAKMLLLVGQGIITATGVALVEELLFRSWLPDEITTDLGYYHGIILSGFAFSLCQRSPWAIPSLWLLSLGLAGARERSQGCLSIPVGLRSGIMASSFVLQKGGFLTYQANYPIWITSTHPLQPFSGLAGLAFGLLFAIILHPRQPLHQRKNTRLIPE</sequence>
<dbReference type="Proteomes" id="UP000828048">
    <property type="component" value="Chromosome 8"/>
</dbReference>
<comment type="caution">
    <text evidence="1">The sequence shown here is derived from an EMBL/GenBank/DDBJ whole genome shotgun (WGS) entry which is preliminary data.</text>
</comment>
<proteinExistence type="predicted"/>
<reference evidence="1 2" key="1">
    <citation type="journal article" date="2021" name="Hortic Res">
        <title>High-quality reference genome and annotation aids understanding of berry development for evergreen blueberry (Vaccinium darrowii).</title>
        <authorList>
            <person name="Yu J."/>
            <person name="Hulse-Kemp A.M."/>
            <person name="Babiker E."/>
            <person name="Staton M."/>
        </authorList>
    </citation>
    <scope>NUCLEOTIDE SEQUENCE [LARGE SCALE GENOMIC DNA]</scope>
    <source>
        <strain evidence="2">cv. NJ 8807/NJ 8810</strain>
        <tissue evidence="1">Young leaf</tissue>
    </source>
</reference>
<keyword evidence="2" id="KW-1185">Reference proteome</keyword>
<dbReference type="EMBL" id="CM037158">
    <property type="protein sequence ID" value="KAH7851991.1"/>
    <property type="molecule type" value="Genomic_DNA"/>
</dbReference>
<organism evidence="1 2">
    <name type="scientific">Vaccinium darrowii</name>
    <dbReference type="NCBI Taxonomy" id="229202"/>
    <lineage>
        <taxon>Eukaryota</taxon>
        <taxon>Viridiplantae</taxon>
        <taxon>Streptophyta</taxon>
        <taxon>Embryophyta</taxon>
        <taxon>Tracheophyta</taxon>
        <taxon>Spermatophyta</taxon>
        <taxon>Magnoliopsida</taxon>
        <taxon>eudicotyledons</taxon>
        <taxon>Gunneridae</taxon>
        <taxon>Pentapetalae</taxon>
        <taxon>asterids</taxon>
        <taxon>Ericales</taxon>
        <taxon>Ericaceae</taxon>
        <taxon>Vaccinioideae</taxon>
        <taxon>Vaccinieae</taxon>
        <taxon>Vaccinium</taxon>
    </lineage>
</organism>
<accession>A0ACB7YEN6</accession>